<dbReference type="AlphaFoldDB" id="A0AA90U1G9"/>
<comment type="function">
    <text evidence="3">Nucleoside triphosphate pyrophosphatase that hydrolyzes dTTP and UTP. May have a dual role in cell division arrest and in preventing the incorporation of modified nucleotides into cellular nucleic acids.</text>
</comment>
<feature type="site" description="Important for substrate specificity" evidence="3">
    <location>
        <position position="177"/>
    </location>
</feature>
<comment type="catalytic activity">
    <reaction evidence="3">
        <text>UTP + H2O = UMP + diphosphate + H(+)</text>
        <dbReference type="Rhea" id="RHEA:29395"/>
        <dbReference type="ChEBI" id="CHEBI:15377"/>
        <dbReference type="ChEBI" id="CHEBI:15378"/>
        <dbReference type="ChEBI" id="CHEBI:33019"/>
        <dbReference type="ChEBI" id="CHEBI:46398"/>
        <dbReference type="ChEBI" id="CHEBI:57865"/>
        <dbReference type="EC" id="3.6.1.9"/>
    </reaction>
</comment>
<dbReference type="EC" id="3.6.1.9" evidence="3"/>
<organism evidence="4 5">
    <name type="scientific">Methanococcoides alaskense</name>
    <dbReference type="NCBI Taxonomy" id="325778"/>
    <lineage>
        <taxon>Archaea</taxon>
        <taxon>Methanobacteriati</taxon>
        <taxon>Methanobacteriota</taxon>
        <taxon>Stenosarchaea group</taxon>
        <taxon>Methanomicrobia</taxon>
        <taxon>Methanosarcinales</taxon>
        <taxon>Methanosarcinaceae</taxon>
        <taxon>Methanococcoides</taxon>
    </lineage>
</organism>
<evidence type="ECO:0000256" key="3">
    <source>
        <dbReference type="HAMAP-Rule" id="MF_00528"/>
    </source>
</evidence>
<dbReference type="Pfam" id="PF02545">
    <property type="entry name" value="Maf"/>
    <property type="match status" value="1"/>
</dbReference>
<keyword evidence="3" id="KW-0546">Nucleotide metabolism</keyword>
<keyword evidence="2 3" id="KW-0378">Hydrolase</keyword>
<comment type="caution">
    <text evidence="4">The sequence shown here is derived from an EMBL/GenBank/DDBJ whole genome shotgun (WGS) entry which is preliminary data.</text>
</comment>
<dbReference type="HAMAP" id="MF_00528">
    <property type="entry name" value="Maf"/>
    <property type="match status" value="1"/>
</dbReference>
<feature type="active site" description="Proton acceptor" evidence="3">
    <location>
        <position position="92"/>
    </location>
</feature>
<evidence type="ECO:0000313" key="4">
    <source>
        <dbReference type="EMBL" id="MDR6223705.1"/>
    </source>
</evidence>
<dbReference type="NCBIfam" id="TIGR00172">
    <property type="entry name" value="maf"/>
    <property type="match status" value="1"/>
</dbReference>
<name>A0AA90U1G9_9EURY</name>
<comment type="subcellular location">
    <subcellularLocation>
        <location evidence="3">Cytoplasm</location>
    </subcellularLocation>
</comment>
<comment type="cofactor">
    <cofactor evidence="1 3">
        <name>a divalent metal cation</name>
        <dbReference type="ChEBI" id="CHEBI:60240"/>
    </cofactor>
</comment>
<dbReference type="GO" id="GO:0047429">
    <property type="term" value="F:nucleoside triphosphate diphosphatase activity"/>
    <property type="evidence" value="ECO:0007669"/>
    <property type="project" value="UniProtKB-EC"/>
</dbReference>
<dbReference type="Proteomes" id="UP001185015">
    <property type="component" value="Unassembled WGS sequence"/>
</dbReference>
<dbReference type="PIRSF" id="PIRSF006305">
    <property type="entry name" value="Maf"/>
    <property type="match status" value="1"/>
</dbReference>
<dbReference type="EMBL" id="JAVDQI010000010">
    <property type="protein sequence ID" value="MDR6223705.1"/>
    <property type="molecule type" value="Genomic_DNA"/>
</dbReference>
<accession>A0AA90U1G9</accession>
<gene>
    <name evidence="4" type="ORF">J2750_002178</name>
</gene>
<protein>
    <recommendedName>
        <fullName evidence="3">dTTP/UTP pyrophosphatase</fullName>
        <shortName evidence="3">dTTPase/UTPase</shortName>
        <ecNumber evidence="3">3.6.1.9</ecNumber>
    </recommendedName>
    <alternativeName>
        <fullName evidence="3">Nucleoside triphosphate pyrophosphatase</fullName>
    </alternativeName>
    <alternativeName>
        <fullName evidence="3">Nucleotide pyrophosphatase</fullName>
        <shortName evidence="3">Nucleotide PPase</shortName>
    </alternativeName>
</protein>
<keyword evidence="3" id="KW-0963">Cytoplasm</keyword>
<sequence length="217" mass="23344">MRSSIPNGVLISLPVTISKVCDVRKVVLASASPRRKELLSQLIGNNFEVCVSSYEETHRHDMTVEELVVFHSLEKAKDVALSFDSGIIISADTVVFCEGAALGKPHTPEKAKEMLESISGKSVQAITGMTVLDMDSGKCVSEYVSTDVNMKQMSSDEIVSYVNSGEPLDKAGAFAIQGKGAVLVESIHGDFFNVVGLPLFRLGTILQEMGISIFDDG</sequence>
<evidence type="ECO:0000256" key="1">
    <source>
        <dbReference type="ARBA" id="ARBA00001968"/>
    </source>
</evidence>
<evidence type="ECO:0000313" key="5">
    <source>
        <dbReference type="Proteomes" id="UP001185015"/>
    </source>
</evidence>
<dbReference type="Gene3D" id="3.90.950.10">
    <property type="match status" value="1"/>
</dbReference>
<keyword evidence="5" id="KW-1185">Reference proteome</keyword>
<comment type="caution">
    <text evidence="3">Lacks conserved residue(s) required for the propagation of feature annotation.</text>
</comment>
<comment type="catalytic activity">
    <reaction evidence="3">
        <text>dTTP + H2O = dTMP + diphosphate + H(+)</text>
        <dbReference type="Rhea" id="RHEA:28534"/>
        <dbReference type="ChEBI" id="CHEBI:15377"/>
        <dbReference type="ChEBI" id="CHEBI:15378"/>
        <dbReference type="ChEBI" id="CHEBI:33019"/>
        <dbReference type="ChEBI" id="CHEBI:37568"/>
        <dbReference type="ChEBI" id="CHEBI:63528"/>
        <dbReference type="EC" id="3.6.1.9"/>
    </reaction>
</comment>
<dbReference type="NCBIfam" id="NF010945">
    <property type="entry name" value="PRK14365.1"/>
    <property type="match status" value="1"/>
</dbReference>
<dbReference type="GO" id="GO:0009117">
    <property type="term" value="P:nucleotide metabolic process"/>
    <property type="evidence" value="ECO:0007669"/>
    <property type="project" value="UniProtKB-KW"/>
</dbReference>
<dbReference type="CDD" id="cd00555">
    <property type="entry name" value="Maf"/>
    <property type="match status" value="1"/>
</dbReference>
<comment type="similarity">
    <text evidence="3">Belongs to the Maf family. YhdE subfamily.</text>
</comment>
<dbReference type="PANTHER" id="PTHR43213">
    <property type="entry name" value="BIFUNCTIONAL DTTP/UTP PYROPHOSPHATASE/METHYLTRANSFERASE PROTEIN-RELATED"/>
    <property type="match status" value="1"/>
</dbReference>
<dbReference type="InterPro" id="IPR029001">
    <property type="entry name" value="ITPase-like_fam"/>
</dbReference>
<dbReference type="PANTHER" id="PTHR43213:SF5">
    <property type="entry name" value="BIFUNCTIONAL DTTP_UTP PYROPHOSPHATASE_METHYLTRANSFERASE PROTEIN-RELATED"/>
    <property type="match status" value="1"/>
</dbReference>
<dbReference type="GO" id="GO:0005737">
    <property type="term" value="C:cytoplasm"/>
    <property type="evidence" value="ECO:0007669"/>
    <property type="project" value="UniProtKB-SubCell"/>
</dbReference>
<proteinExistence type="inferred from homology"/>
<feature type="site" description="Important for substrate specificity" evidence="3">
    <location>
        <position position="93"/>
    </location>
</feature>
<feature type="site" description="Important for substrate specificity" evidence="3">
    <location>
        <position position="34"/>
    </location>
</feature>
<dbReference type="InterPro" id="IPR003697">
    <property type="entry name" value="Maf-like"/>
</dbReference>
<reference evidence="4 5" key="1">
    <citation type="submission" date="2023-07" db="EMBL/GenBank/DDBJ databases">
        <title>Genomic Encyclopedia of Type Strains, Phase IV (KMG-IV): sequencing the most valuable type-strain genomes for metagenomic binning, comparative biology and taxonomic classification.</title>
        <authorList>
            <person name="Goeker M."/>
        </authorList>
    </citation>
    <scope>NUCLEOTIDE SEQUENCE [LARGE SCALE GENOMIC DNA]</scope>
    <source>
        <strain evidence="4 5">DSM 17273</strain>
    </source>
</reference>
<evidence type="ECO:0000256" key="2">
    <source>
        <dbReference type="ARBA" id="ARBA00022801"/>
    </source>
</evidence>
<dbReference type="SUPFAM" id="SSF52972">
    <property type="entry name" value="ITPase-like"/>
    <property type="match status" value="1"/>
</dbReference>